<keyword evidence="2" id="KW-1185">Reference proteome</keyword>
<evidence type="ECO:0000313" key="1">
    <source>
        <dbReference type="EMBL" id="RMX42466.1"/>
    </source>
</evidence>
<comment type="caution">
    <text evidence="1">The sequence shown here is derived from an EMBL/GenBank/DDBJ whole genome shotgun (WGS) entry which is preliminary data.</text>
</comment>
<dbReference type="AlphaFoldDB" id="A0A3M6TM89"/>
<dbReference type="Proteomes" id="UP000275408">
    <property type="component" value="Unassembled WGS sequence"/>
</dbReference>
<reference evidence="1 2" key="1">
    <citation type="journal article" date="2018" name="Sci. Rep.">
        <title>Comparative analysis of the Pocillopora damicornis genome highlights role of immune system in coral evolution.</title>
        <authorList>
            <person name="Cunning R."/>
            <person name="Bay R.A."/>
            <person name="Gillette P."/>
            <person name="Baker A.C."/>
            <person name="Traylor-Knowles N."/>
        </authorList>
    </citation>
    <scope>NUCLEOTIDE SEQUENCE [LARGE SCALE GENOMIC DNA]</scope>
    <source>
        <strain evidence="1">RSMAS</strain>
        <tissue evidence="1">Whole animal</tissue>
    </source>
</reference>
<name>A0A3M6TM89_POCDA</name>
<sequence length="150" mass="17597">PSLKAKLAFFFPRTSQEHNALPWPGLEQISILIKSIFRRRHREPSRIPVQNLQRLRNKNRKYTKSSKMHCYIKVRKHMLKSFETIRKGLIKLKSRGRRYCSLLSCNKVMCLFKSQTHVANYRKSQLSTDIEKKPGPRSVYVDPSKTVAAL</sequence>
<protein>
    <submittedName>
        <fullName evidence="1">Uncharacterized protein</fullName>
    </submittedName>
</protein>
<accession>A0A3M6TM89</accession>
<gene>
    <name evidence="1" type="ORF">pdam_00010882</name>
</gene>
<organism evidence="1 2">
    <name type="scientific">Pocillopora damicornis</name>
    <name type="common">Cauliflower coral</name>
    <name type="synonym">Millepora damicornis</name>
    <dbReference type="NCBI Taxonomy" id="46731"/>
    <lineage>
        <taxon>Eukaryota</taxon>
        <taxon>Metazoa</taxon>
        <taxon>Cnidaria</taxon>
        <taxon>Anthozoa</taxon>
        <taxon>Hexacorallia</taxon>
        <taxon>Scleractinia</taxon>
        <taxon>Astrocoeniina</taxon>
        <taxon>Pocilloporidae</taxon>
        <taxon>Pocillopora</taxon>
    </lineage>
</organism>
<feature type="non-terminal residue" evidence="1">
    <location>
        <position position="1"/>
    </location>
</feature>
<proteinExistence type="predicted"/>
<evidence type="ECO:0000313" key="2">
    <source>
        <dbReference type="Proteomes" id="UP000275408"/>
    </source>
</evidence>
<dbReference type="EMBL" id="RCHS01003365">
    <property type="protein sequence ID" value="RMX42466.1"/>
    <property type="molecule type" value="Genomic_DNA"/>
</dbReference>